<comment type="caution">
    <text evidence="1">The sequence shown here is derived from an EMBL/GenBank/DDBJ whole genome shotgun (WGS) entry which is preliminary data.</text>
</comment>
<dbReference type="Proteomes" id="UP000821845">
    <property type="component" value="Chromosome 7"/>
</dbReference>
<reference evidence="1" key="1">
    <citation type="submission" date="2020-05" db="EMBL/GenBank/DDBJ databases">
        <title>Large-scale comparative analyses of tick genomes elucidate their genetic diversity and vector capacities.</title>
        <authorList>
            <person name="Jia N."/>
            <person name="Wang J."/>
            <person name="Shi W."/>
            <person name="Du L."/>
            <person name="Sun Y."/>
            <person name="Zhan W."/>
            <person name="Jiang J."/>
            <person name="Wang Q."/>
            <person name="Zhang B."/>
            <person name="Ji P."/>
            <person name="Sakyi L.B."/>
            <person name="Cui X."/>
            <person name="Yuan T."/>
            <person name="Jiang B."/>
            <person name="Yang W."/>
            <person name="Lam T.T.-Y."/>
            <person name="Chang Q."/>
            <person name="Ding S."/>
            <person name="Wang X."/>
            <person name="Zhu J."/>
            <person name="Ruan X."/>
            <person name="Zhao L."/>
            <person name="Wei J."/>
            <person name="Que T."/>
            <person name="Du C."/>
            <person name="Cheng J."/>
            <person name="Dai P."/>
            <person name="Han X."/>
            <person name="Huang E."/>
            <person name="Gao Y."/>
            <person name="Liu J."/>
            <person name="Shao H."/>
            <person name="Ye R."/>
            <person name="Li L."/>
            <person name="Wei W."/>
            <person name="Wang X."/>
            <person name="Wang C."/>
            <person name="Yang T."/>
            <person name="Huo Q."/>
            <person name="Li W."/>
            <person name="Guo W."/>
            <person name="Chen H."/>
            <person name="Zhou L."/>
            <person name="Ni X."/>
            <person name="Tian J."/>
            <person name="Zhou Y."/>
            <person name="Sheng Y."/>
            <person name="Liu T."/>
            <person name="Pan Y."/>
            <person name="Xia L."/>
            <person name="Li J."/>
            <person name="Zhao F."/>
            <person name="Cao W."/>
        </authorList>
    </citation>
    <scope>NUCLEOTIDE SEQUENCE</scope>
    <source>
        <strain evidence="1">Hyas-2018</strain>
    </source>
</reference>
<protein>
    <submittedName>
        <fullName evidence="1">Uncharacterized protein</fullName>
    </submittedName>
</protein>
<dbReference type="EMBL" id="CM023487">
    <property type="protein sequence ID" value="KAH6925698.1"/>
    <property type="molecule type" value="Genomic_DNA"/>
</dbReference>
<organism evidence="1 2">
    <name type="scientific">Hyalomma asiaticum</name>
    <name type="common">Tick</name>
    <dbReference type="NCBI Taxonomy" id="266040"/>
    <lineage>
        <taxon>Eukaryota</taxon>
        <taxon>Metazoa</taxon>
        <taxon>Ecdysozoa</taxon>
        <taxon>Arthropoda</taxon>
        <taxon>Chelicerata</taxon>
        <taxon>Arachnida</taxon>
        <taxon>Acari</taxon>
        <taxon>Parasitiformes</taxon>
        <taxon>Ixodida</taxon>
        <taxon>Ixodoidea</taxon>
        <taxon>Ixodidae</taxon>
        <taxon>Hyalomminae</taxon>
        <taxon>Hyalomma</taxon>
    </lineage>
</organism>
<name>A0ACB7RWC9_HYAAI</name>
<accession>A0ACB7RWC9</accession>
<evidence type="ECO:0000313" key="1">
    <source>
        <dbReference type="EMBL" id="KAH6925698.1"/>
    </source>
</evidence>
<keyword evidence="2" id="KW-1185">Reference proteome</keyword>
<proteinExistence type="predicted"/>
<sequence>MCEMKVIGYPVGIDSAEYDRNRLMFNLCFVCDAKMRTIQYEPIVRKLANYLTTLEQETNFIRNETKKCQLPEIMSKILHDLNIKRSCSIPINESTTIYLKVTTVHEAPRLVSDHDVPIFTASRPACTPSQWDLTTQQVLRHGVSPYGFMPLILPYIDGFRHVAKIAVEADVEVSLVKECIRNMLKLVQYGVMKGLLRRLHKYPIDLKRAAHSTSKTKCVSKYFDGAHSYDDICAKTGMSYKELDDILDKDPNVCVCWK</sequence>
<gene>
    <name evidence="1" type="ORF">HPB50_008571</name>
</gene>
<evidence type="ECO:0000313" key="2">
    <source>
        <dbReference type="Proteomes" id="UP000821845"/>
    </source>
</evidence>